<feature type="domain" description="N-acetyltransferase" evidence="1">
    <location>
        <begin position="42"/>
        <end position="184"/>
    </location>
</feature>
<sequence>MATVDLRAPTTDLHRSYLDAVDEFGDAHRDGDGDWERVDTDGTVRTFTRAELETAEGFARFVAHQNDLGRRQRPGYVPCTFLWLVEAGGYVGSLAIRHDLNDFLLREGGHIGYSVRPSARRQGHATEALRQALDRCADLGLDRVLVTCDDDNLGSASVIEANGGWLESTVTAGDGRLVRRYWIESSAR</sequence>
<dbReference type="SUPFAM" id="SSF55729">
    <property type="entry name" value="Acyl-CoA N-acyltransferases (Nat)"/>
    <property type="match status" value="1"/>
</dbReference>
<comment type="caution">
    <text evidence="2">The sequence shown here is derived from an EMBL/GenBank/DDBJ whole genome shotgun (WGS) entry which is preliminary data.</text>
</comment>
<dbReference type="PROSITE" id="PS51186">
    <property type="entry name" value="GNAT"/>
    <property type="match status" value="1"/>
</dbReference>
<dbReference type="EMBL" id="BAAAPN010000106">
    <property type="protein sequence ID" value="GAA1776894.1"/>
    <property type="molecule type" value="Genomic_DNA"/>
</dbReference>
<dbReference type="PANTHER" id="PTHR39173:SF1">
    <property type="entry name" value="ACETYLTRANSFERASE"/>
    <property type="match status" value="1"/>
</dbReference>
<dbReference type="PANTHER" id="PTHR39173">
    <property type="entry name" value="ACETYLTRANSFERASE"/>
    <property type="match status" value="1"/>
</dbReference>
<protein>
    <recommendedName>
        <fullName evidence="1">N-acetyltransferase domain-containing protein</fullName>
    </recommendedName>
</protein>
<evidence type="ECO:0000313" key="3">
    <source>
        <dbReference type="Proteomes" id="UP001501475"/>
    </source>
</evidence>
<dbReference type="Pfam" id="PF13302">
    <property type="entry name" value="Acetyltransf_3"/>
    <property type="match status" value="1"/>
</dbReference>
<organism evidence="2 3">
    <name type="scientific">Nostocoides vanveenii</name>
    <dbReference type="NCBI Taxonomy" id="330835"/>
    <lineage>
        <taxon>Bacteria</taxon>
        <taxon>Bacillati</taxon>
        <taxon>Actinomycetota</taxon>
        <taxon>Actinomycetes</taxon>
        <taxon>Micrococcales</taxon>
        <taxon>Intrasporangiaceae</taxon>
        <taxon>Nostocoides</taxon>
    </lineage>
</organism>
<dbReference type="Gene3D" id="3.40.630.30">
    <property type="match status" value="1"/>
</dbReference>
<accession>A0ABN2L6E7</accession>
<dbReference type="CDD" id="cd04301">
    <property type="entry name" value="NAT_SF"/>
    <property type="match status" value="1"/>
</dbReference>
<dbReference type="InterPro" id="IPR016181">
    <property type="entry name" value="Acyl_CoA_acyltransferase"/>
</dbReference>
<proteinExistence type="predicted"/>
<keyword evidence="3" id="KW-1185">Reference proteome</keyword>
<dbReference type="Proteomes" id="UP001501475">
    <property type="component" value="Unassembled WGS sequence"/>
</dbReference>
<name>A0ABN2L6E7_9MICO</name>
<evidence type="ECO:0000259" key="1">
    <source>
        <dbReference type="PROSITE" id="PS51186"/>
    </source>
</evidence>
<reference evidence="2 3" key="1">
    <citation type="journal article" date="2019" name="Int. J. Syst. Evol. Microbiol.">
        <title>The Global Catalogue of Microorganisms (GCM) 10K type strain sequencing project: providing services to taxonomists for standard genome sequencing and annotation.</title>
        <authorList>
            <consortium name="The Broad Institute Genomics Platform"/>
            <consortium name="The Broad Institute Genome Sequencing Center for Infectious Disease"/>
            <person name="Wu L."/>
            <person name="Ma J."/>
        </authorList>
    </citation>
    <scope>NUCLEOTIDE SEQUENCE [LARGE SCALE GENOMIC DNA]</scope>
    <source>
        <strain evidence="2 3">JCM 15591</strain>
    </source>
</reference>
<dbReference type="InterPro" id="IPR000182">
    <property type="entry name" value="GNAT_dom"/>
</dbReference>
<gene>
    <name evidence="2" type="ORF">GCM10009810_37540</name>
</gene>
<evidence type="ECO:0000313" key="2">
    <source>
        <dbReference type="EMBL" id="GAA1776894.1"/>
    </source>
</evidence>